<dbReference type="InterPro" id="IPR005467">
    <property type="entry name" value="His_kinase_dom"/>
</dbReference>
<evidence type="ECO:0000256" key="12">
    <source>
        <dbReference type="ARBA" id="ARBA00023012"/>
    </source>
</evidence>
<accession>A0A6C0P5I9</accession>
<dbReference type="PROSITE" id="PS50885">
    <property type="entry name" value="HAMP"/>
    <property type="match status" value="1"/>
</dbReference>
<keyword evidence="10" id="KW-0067">ATP-binding</keyword>
<dbReference type="Pfam" id="PF00512">
    <property type="entry name" value="HisKA"/>
    <property type="match status" value="1"/>
</dbReference>
<dbReference type="Pfam" id="PF00672">
    <property type="entry name" value="HAMP"/>
    <property type="match status" value="1"/>
</dbReference>
<dbReference type="KEGG" id="prz:GZH47_25125"/>
<dbReference type="PANTHER" id="PTHR45528">
    <property type="entry name" value="SENSOR HISTIDINE KINASE CPXA"/>
    <property type="match status" value="1"/>
</dbReference>
<evidence type="ECO:0000256" key="15">
    <source>
        <dbReference type="ARBA" id="ARBA00037219"/>
    </source>
</evidence>
<evidence type="ECO:0000256" key="16">
    <source>
        <dbReference type="ARBA" id="ARBA00040841"/>
    </source>
</evidence>
<dbReference type="PRINTS" id="PR00344">
    <property type="entry name" value="BCTRLSENSOR"/>
</dbReference>
<evidence type="ECO:0000256" key="10">
    <source>
        <dbReference type="ARBA" id="ARBA00022840"/>
    </source>
</evidence>
<dbReference type="GO" id="GO:0005886">
    <property type="term" value="C:plasma membrane"/>
    <property type="evidence" value="ECO:0007669"/>
    <property type="project" value="UniProtKB-SubCell"/>
</dbReference>
<dbReference type="CDD" id="cd00075">
    <property type="entry name" value="HATPase"/>
    <property type="match status" value="1"/>
</dbReference>
<dbReference type="FunFam" id="3.30.565.10:FF:000006">
    <property type="entry name" value="Sensor histidine kinase WalK"/>
    <property type="match status" value="1"/>
</dbReference>
<evidence type="ECO:0000259" key="18">
    <source>
        <dbReference type="PROSITE" id="PS50109"/>
    </source>
</evidence>
<keyword evidence="6" id="KW-0808">Transferase</keyword>
<dbReference type="PANTHER" id="PTHR45528:SF11">
    <property type="entry name" value="HISTIDINE KINASE"/>
    <property type="match status" value="1"/>
</dbReference>
<dbReference type="Gene3D" id="3.30.565.10">
    <property type="entry name" value="Histidine kinase-like ATPase, C-terminal domain"/>
    <property type="match status" value="1"/>
</dbReference>
<keyword evidence="14 17" id="KW-0472">Membrane</keyword>
<dbReference type="FunFam" id="1.10.287.130:FF:000001">
    <property type="entry name" value="Two-component sensor histidine kinase"/>
    <property type="match status" value="1"/>
</dbReference>
<dbReference type="SMART" id="SM00388">
    <property type="entry name" value="HisKA"/>
    <property type="match status" value="1"/>
</dbReference>
<dbReference type="RefSeq" id="WP_162643755.1">
    <property type="nucleotide sequence ID" value="NZ_CP048286.1"/>
</dbReference>
<dbReference type="SUPFAM" id="SSF55874">
    <property type="entry name" value="ATPase domain of HSP90 chaperone/DNA topoisomerase II/histidine kinase"/>
    <property type="match status" value="1"/>
</dbReference>
<dbReference type="InterPro" id="IPR036097">
    <property type="entry name" value="HisK_dim/P_sf"/>
</dbReference>
<feature type="domain" description="HAMP" evidence="19">
    <location>
        <begin position="183"/>
        <end position="235"/>
    </location>
</feature>
<dbReference type="AlphaFoldDB" id="A0A6C0P5I9"/>
<sequence length="463" mass="51579">MIRSLYVRTVLIFIAAVIISLGVSFMLAIHMYSRNVTSLAEDQMIASGKKIIRELGDAPPESLQTVLENAVDVPGLRVKIMDENGKTISYGDGGSGEKTPISPSQLKPVLQGGIYRGTVTYIHDHHKTASLLIGLPFQLHDQSYALYITPELSKLLDMFRKFTLTVFGCVLLAGSLLILLAARYIVKPVQMMTEATKRMAKGDFGIVLRTKRKDELGVLTDSFNEMAGSLRMLDKLRSDFVNNVAHEIQSPLTSISGFSKALRTKTMTEEGRKHYLTIIEEESQRLSRLSANLLRLSVLQQDQQLHHPGYFRLDEQIRRSIIASEPQWHEKGIEPELDLDDVTIYGDADSLEQVWHNLISNSIKFTEPQGEITITLRLIDGMAVAVVRDNGHGIGHEELQHIFTPFYKADKARDYAVKGNGLGLSIVKAIIDVHGGSIEAESEPGVHTLFTVRLPIRPKTEIV</sequence>
<organism evidence="20 21">
    <name type="scientific">Paenibacillus rhizovicinus</name>
    <dbReference type="NCBI Taxonomy" id="2704463"/>
    <lineage>
        <taxon>Bacteria</taxon>
        <taxon>Bacillati</taxon>
        <taxon>Bacillota</taxon>
        <taxon>Bacilli</taxon>
        <taxon>Bacillales</taxon>
        <taxon>Paenibacillaceae</taxon>
        <taxon>Paenibacillus</taxon>
    </lineage>
</organism>
<evidence type="ECO:0000256" key="1">
    <source>
        <dbReference type="ARBA" id="ARBA00000085"/>
    </source>
</evidence>
<evidence type="ECO:0000256" key="2">
    <source>
        <dbReference type="ARBA" id="ARBA00004651"/>
    </source>
</evidence>
<dbReference type="GO" id="GO:0000155">
    <property type="term" value="F:phosphorelay sensor kinase activity"/>
    <property type="evidence" value="ECO:0007669"/>
    <property type="project" value="InterPro"/>
</dbReference>
<protein>
    <recommendedName>
        <fullName evidence="16">Heme sensor protein HssS</fullName>
        <ecNumber evidence="3">2.7.13.3</ecNumber>
    </recommendedName>
</protein>
<keyword evidence="4" id="KW-1003">Cell membrane</keyword>
<evidence type="ECO:0000256" key="11">
    <source>
        <dbReference type="ARBA" id="ARBA00022989"/>
    </source>
</evidence>
<dbReference type="InterPro" id="IPR003661">
    <property type="entry name" value="HisK_dim/P_dom"/>
</dbReference>
<dbReference type="Proteomes" id="UP000479114">
    <property type="component" value="Chromosome"/>
</dbReference>
<evidence type="ECO:0000259" key="19">
    <source>
        <dbReference type="PROSITE" id="PS50885"/>
    </source>
</evidence>
<dbReference type="SMART" id="SM00387">
    <property type="entry name" value="HATPase_c"/>
    <property type="match status" value="1"/>
</dbReference>
<keyword evidence="13" id="KW-0843">Virulence</keyword>
<dbReference type="InterPro" id="IPR004358">
    <property type="entry name" value="Sig_transdc_His_kin-like_C"/>
</dbReference>
<evidence type="ECO:0000256" key="17">
    <source>
        <dbReference type="SAM" id="Phobius"/>
    </source>
</evidence>
<evidence type="ECO:0000256" key="14">
    <source>
        <dbReference type="ARBA" id="ARBA00023136"/>
    </source>
</evidence>
<dbReference type="Gene3D" id="6.10.340.10">
    <property type="match status" value="1"/>
</dbReference>
<evidence type="ECO:0000256" key="13">
    <source>
        <dbReference type="ARBA" id="ARBA00023026"/>
    </source>
</evidence>
<dbReference type="Pfam" id="PF02518">
    <property type="entry name" value="HATPase_c"/>
    <property type="match status" value="1"/>
</dbReference>
<evidence type="ECO:0000256" key="8">
    <source>
        <dbReference type="ARBA" id="ARBA00022741"/>
    </source>
</evidence>
<dbReference type="CDD" id="cd06225">
    <property type="entry name" value="HAMP"/>
    <property type="match status" value="1"/>
</dbReference>
<comment type="function">
    <text evidence="15">Member of the two-component regulatory system HssS/HssR involved in intracellular heme homeostasis and tempering of staphylococcal virulence. HssS functions as a heme sensor histidine kinase which is autophosphorylated at a histidine residue and transfers its phosphate group to an aspartate residue of HssR. HssR/HssS activates the expression of hrtAB, an efflux pump, in response to extracellular heme, hemin, hemoglobin or blood.</text>
</comment>
<keyword evidence="11 17" id="KW-1133">Transmembrane helix</keyword>
<evidence type="ECO:0000313" key="21">
    <source>
        <dbReference type="Proteomes" id="UP000479114"/>
    </source>
</evidence>
<reference evidence="20 21" key="1">
    <citation type="submission" date="2020-02" db="EMBL/GenBank/DDBJ databases">
        <title>Paenibacillus sp. nov., isolated from rhizosphere soil of tomato.</title>
        <authorList>
            <person name="Weon H.-Y."/>
            <person name="Lee S.A."/>
        </authorList>
    </citation>
    <scope>NUCLEOTIDE SEQUENCE [LARGE SCALE GENOMIC DNA]</scope>
    <source>
        <strain evidence="20 21">14171R-81</strain>
    </source>
</reference>
<evidence type="ECO:0000256" key="6">
    <source>
        <dbReference type="ARBA" id="ARBA00022679"/>
    </source>
</evidence>
<keyword evidence="5" id="KW-0597">Phosphoprotein</keyword>
<dbReference type="InterPro" id="IPR003660">
    <property type="entry name" value="HAMP_dom"/>
</dbReference>
<dbReference type="EMBL" id="CP048286">
    <property type="protein sequence ID" value="QHW33757.1"/>
    <property type="molecule type" value="Genomic_DNA"/>
</dbReference>
<dbReference type="SUPFAM" id="SSF47384">
    <property type="entry name" value="Homodimeric domain of signal transducing histidine kinase"/>
    <property type="match status" value="1"/>
</dbReference>
<comment type="catalytic activity">
    <reaction evidence="1">
        <text>ATP + protein L-histidine = ADP + protein N-phospho-L-histidine.</text>
        <dbReference type="EC" id="2.7.13.3"/>
    </reaction>
</comment>
<evidence type="ECO:0000256" key="4">
    <source>
        <dbReference type="ARBA" id="ARBA00022475"/>
    </source>
</evidence>
<evidence type="ECO:0000256" key="7">
    <source>
        <dbReference type="ARBA" id="ARBA00022692"/>
    </source>
</evidence>
<dbReference type="InterPro" id="IPR003594">
    <property type="entry name" value="HATPase_dom"/>
</dbReference>
<keyword evidence="12" id="KW-0902">Two-component regulatory system</keyword>
<name>A0A6C0P5I9_9BACL</name>
<keyword evidence="21" id="KW-1185">Reference proteome</keyword>
<feature type="transmembrane region" description="Helical" evidence="17">
    <location>
        <begin position="6"/>
        <end position="29"/>
    </location>
</feature>
<evidence type="ECO:0000256" key="9">
    <source>
        <dbReference type="ARBA" id="ARBA00022777"/>
    </source>
</evidence>
<evidence type="ECO:0000256" key="3">
    <source>
        <dbReference type="ARBA" id="ARBA00012438"/>
    </source>
</evidence>
<dbReference type="InterPro" id="IPR036890">
    <property type="entry name" value="HATPase_C_sf"/>
</dbReference>
<dbReference type="CDD" id="cd00082">
    <property type="entry name" value="HisKA"/>
    <property type="match status" value="1"/>
</dbReference>
<dbReference type="GO" id="GO:0005524">
    <property type="term" value="F:ATP binding"/>
    <property type="evidence" value="ECO:0007669"/>
    <property type="project" value="UniProtKB-KW"/>
</dbReference>
<gene>
    <name evidence="20" type="ORF">GZH47_25125</name>
</gene>
<feature type="transmembrane region" description="Helical" evidence="17">
    <location>
        <begin position="162"/>
        <end position="186"/>
    </location>
</feature>
<evidence type="ECO:0000256" key="5">
    <source>
        <dbReference type="ARBA" id="ARBA00022553"/>
    </source>
</evidence>
<dbReference type="Gene3D" id="1.10.287.130">
    <property type="match status" value="1"/>
</dbReference>
<dbReference type="SUPFAM" id="SSF158472">
    <property type="entry name" value="HAMP domain-like"/>
    <property type="match status" value="1"/>
</dbReference>
<dbReference type="PROSITE" id="PS50109">
    <property type="entry name" value="HIS_KIN"/>
    <property type="match status" value="1"/>
</dbReference>
<dbReference type="InterPro" id="IPR050398">
    <property type="entry name" value="HssS/ArlS-like"/>
</dbReference>
<comment type="subcellular location">
    <subcellularLocation>
        <location evidence="2">Cell membrane</location>
        <topology evidence="2">Multi-pass membrane protein</topology>
    </subcellularLocation>
</comment>
<evidence type="ECO:0000313" key="20">
    <source>
        <dbReference type="EMBL" id="QHW33757.1"/>
    </source>
</evidence>
<keyword evidence="9 20" id="KW-0418">Kinase</keyword>
<dbReference type="EC" id="2.7.13.3" evidence="3"/>
<keyword evidence="7 17" id="KW-0812">Transmembrane</keyword>
<dbReference type="SMART" id="SM00304">
    <property type="entry name" value="HAMP"/>
    <property type="match status" value="1"/>
</dbReference>
<keyword evidence="8" id="KW-0547">Nucleotide-binding</keyword>
<proteinExistence type="predicted"/>
<feature type="domain" description="Histidine kinase" evidence="18">
    <location>
        <begin position="243"/>
        <end position="458"/>
    </location>
</feature>